<accession>A0A7J5AFB3</accession>
<proteinExistence type="inferred from homology"/>
<evidence type="ECO:0000259" key="14">
    <source>
        <dbReference type="Pfam" id="PF07715"/>
    </source>
</evidence>
<dbReference type="InterPro" id="IPR000531">
    <property type="entry name" value="Beta-barrel_TonB"/>
</dbReference>
<comment type="subcellular location">
    <subcellularLocation>
        <location evidence="1 10">Cell outer membrane</location>
        <topology evidence="1 10">Multi-pass membrane protein</topology>
    </subcellularLocation>
</comment>
<dbReference type="SUPFAM" id="SSF56935">
    <property type="entry name" value="Porins"/>
    <property type="match status" value="1"/>
</dbReference>
<evidence type="ECO:0000256" key="7">
    <source>
        <dbReference type="ARBA" id="ARBA00023136"/>
    </source>
</evidence>
<dbReference type="GO" id="GO:0015344">
    <property type="term" value="F:siderophore uptake transmembrane transporter activity"/>
    <property type="evidence" value="ECO:0007669"/>
    <property type="project" value="TreeGrafter"/>
</dbReference>
<evidence type="ECO:0000256" key="9">
    <source>
        <dbReference type="ARBA" id="ARBA00023237"/>
    </source>
</evidence>
<dbReference type="Pfam" id="PF07715">
    <property type="entry name" value="Plug"/>
    <property type="match status" value="1"/>
</dbReference>
<dbReference type="PANTHER" id="PTHR30069">
    <property type="entry name" value="TONB-DEPENDENT OUTER MEMBRANE RECEPTOR"/>
    <property type="match status" value="1"/>
</dbReference>
<keyword evidence="4 10" id="KW-0812">Transmembrane</keyword>
<comment type="similarity">
    <text evidence="10 11">Belongs to the TonB-dependent receptor family.</text>
</comment>
<evidence type="ECO:0000256" key="12">
    <source>
        <dbReference type="SAM" id="SignalP"/>
    </source>
</evidence>
<keyword evidence="16" id="KW-1185">Reference proteome</keyword>
<evidence type="ECO:0000313" key="15">
    <source>
        <dbReference type="EMBL" id="KAB1156287.1"/>
    </source>
</evidence>
<dbReference type="Pfam" id="PF00593">
    <property type="entry name" value="TonB_dep_Rec_b-barrel"/>
    <property type="match status" value="1"/>
</dbReference>
<evidence type="ECO:0000256" key="10">
    <source>
        <dbReference type="PROSITE-ProRule" id="PRU01360"/>
    </source>
</evidence>
<feature type="chain" id="PRO_5029509567" evidence="12">
    <location>
        <begin position="21"/>
        <end position="607"/>
    </location>
</feature>
<dbReference type="PANTHER" id="PTHR30069:SF29">
    <property type="entry name" value="HEMOGLOBIN AND HEMOGLOBIN-HAPTOGLOBIN-BINDING PROTEIN 1-RELATED"/>
    <property type="match status" value="1"/>
</dbReference>
<dbReference type="EMBL" id="WAEM01000003">
    <property type="protein sequence ID" value="KAB1156287.1"/>
    <property type="molecule type" value="Genomic_DNA"/>
</dbReference>
<dbReference type="Gene3D" id="2.40.170.20">
    <property type="entry name" value="TonB-dependent receptor, beta-barrel domain"/>
    <property type="match status" value="1"/>
</dbReference>
<keyword evidence="3 10" id="KW-1134">Transmembrane beta strand</keyword>
<dbReference type="RefSeq" id="WP_151107439.1">
    <property type="nucleotide sequence ID" value="NZ_WAEM01000003.1"/>
</dbReference>
<dbReference type="GO" id="GO:0009279">
    <property type="term" value="C:cell outer membrane"/>
    <property type="evidence" value="ECO:0007669"/>
    <property type="project" value="UniProtKB-SubCell"/>
</dbReference>
<keyword evidence="2 10" id="KW-0813">Transport</keyword>
<keyword evidence="5 12" id="KW-0732">Signal</keyword>
<feature type="signal peptide" evidence="12">
    <location>
        <begin position="1"/>
        <end position="20"/>
    </location>
</feature>
<sequence length="607" mass="70032">MTLRKQLMLLLLFMCQFILGQTDSIVLKEVNVTDSQLKKFSNSKSILKINDSVIFKNRSSLTSLLNFNSTIYFKENGLGMVSSPSFRGTTAQQTAVVWNGININSQLNGLTDFNTINSSNYNSITIRAGGGSSIYGSSAIGGSIHLNNDLNFENEFSNNLLLRYGSFNTQNLDYLFKASTKKLSSQFSVSRNSSDNDFDYLGTNKKNENGQFYNTSTNFNFGYKLNATNFIKFYNQIFDGERHFSGTLAAGSKSKYQDFNTRSLIEFSNFYKNTISNVRLAYLTEEYNYFEDKDLNNFSYGKSETAIAKYDFSYQLNKKINFNTLIDYTRTIGFGSDLKENKRQIVSGIFLMKHQLTDAFLYELNFRNEITSNYKSPVLYAFGANYKVSKIYTSKFNFSKNFRIPTFNDLYYQAGGNENLKPESAYQLDLIQEITVNNLVFSISGFFNKITDMISWKPNDSGLWQPINTNKVKTYGVETHLRYDKQISKNQAIQFVANYGYTISENEMTKKQLIYVPYHKLTSNAAYSYRKITFYFNYLFNGQVFTSFDNKYKLKEYTVVNSGIEYQFLKSCKLGFQVQNIFNEKYQNVEQRPLPGRNYTVNFNFNL</sequence>
<dbReference type="InterPro" id="IPR037066">
    <property type="entry name" value="Plug_dom_sf"/>
</dbReference>
<dbReference type="Proteomes" id="UP000490922">
    <property type="component" value="Unassembled WGS sequence"/>
</dbReference>
<comment type="caution">
    <text evidence="15">The sequence shown here is derived from an EMBL/GenBank/DDBJ whole genome shotgun (WGS) entry which is preliminary data.</text>
</comment>
<evidence type="ECO:0000259" key="13">
    <source>
        <dbReference type="Pfam" id="PF00593"/>
    </source>
</evidence>
<keyword evidence="9 10" id="KW-0998">Cell outer membrane</keyword>
<feature type="domain" description="TonB-dependent receptor-like beta-barrel" evidence="13">
    <location>
        <begin position="163"/>
        <end position="581"/>
    </location>
</feature>
<evidence type="ECO:0000256" key="2">
    <source>
        <dbReference type="ARBA" id="ARBA00022448"/>
    </source>
</evidence>
<keyword evidence="6 11" id="KW-0798">TonB box</keyword>
<dbReference type="Gene3D" id="2.170.130.10">
    <property type="entry name" value="TonB-dependent receptor, plug domain"/>
    <property type="match status" value="1"/>
</dbReference>
<dbReference type="InterPro" id="IPR036942">
    <property type="entry name" value="Beta-barrel_TonB_sf"/>
</dbReference>
<keyword evidence="7 10" id="KW-0472">Membrane</keyword>
<feature type="domain" description="TonB-dependent receptor plug" evidence="14">
    <location>
        <begin position="57"/>
        <end position="142"/>
    </location>
</feature>
<dbReference type="InterPro" id="IPR039426">
    <property type="entry name" value="TonB-dep_rcpt-like"/>
</dbReference>
<protein>
    <submittedName>
        <fullName evidence="15">TonB-dependent receptor</fullName>
    </submittedName>
</protein>
<evidence type="ECO:0000256" key="8">
    <source>
        <dbReference type="ARBA" id="ARBA00023170"/>
    </source>
</evidence>
<evidence type="ECO:0000256" key="11">
    <source>
        <dbReference type="RuleBase" id="RU003357"/>
    </source>
</evidence>
<organism evidence="15 16">
    <name type="scientific">Flavobacterium luteum</name>
    <dbReference type="NCBI Taxonomy" id="2026654"/>
    <lineage>
        <taxon>Bacteria</taxon>
        <taxon>Pseudomonadati</taxon>
        <taxon>Bacteroidota</taxon>
        <taxon>Flavobacteriia</taxon>
        <taxon>Flavobacteriales</taxon>
        <taxon>Flavobacteriaceae</taxon>
        <taxon>Flavobacterium</taxon>
    </lineage>
</organism>
<name>A0A7J5AFB3_9FLAO</name>
<evidence type="ECO:0000256" key="3">
    <source>
        <dbReference type="ARBA" id="ARBA00022452"/>
    </source>
</evidence>
<evidence type="ECO:0000313" key="16">
    <source>
        <dbReference type="Proteomes" id="UP000490922"/>
    </source>
</evidence>
<evidence type="ECO:0000256" key="6">
    <source>
        <dbReference type="ARBA" id="ARBA00023077"/>
    </source>
</evidence>
<dbReference type="GO" id="GO:0044718">
    <property type="term" value="P:siderophore transmembrane transport"/>
    <property type="evidence" value="ECO:0007669"/>
    <property type="project" value="TreeGrafter"/>
</dbReference>
<gene>
    <name evidence="15" type="ORF">F6464_08840</name>
</gene>
<dbReference type="AlphaFoldDB" id="A0A7J5AFB3"/>
<dbReference type="OrthoDB" id="9762903at2"/>
<dbReference type="InterPro" id="IPR012910">
    <property type="entry name" value="Plug_dom"/>
</dbReference>
<evidence type="ECO:0000256" key="4">
    <source>
        <dbReference type="ARBA" id="ARBA00022692"/>
    </source>
</evidence>
<evidence type="ECO:0000256" key="1">
    <source>
        <dbReference type="ARBA" id="ARBA00004571"/>
    </source>
</evidence>
<evidence type="ECO:0000256" key="5">
    <source>
        <dbReference type="ARBA" id="ARBA00022729"/>
    </source>
</evidence>
<dbReference type="PROSITE" id="PS52016">
    <property type="entry name" value="TONB_DEPENDENT_REC_3"/>
    <property type="match status" value="1"/>
</dbReference>
<reference evidence="15 16" key="1">
    <citation type="submission" date="2019-09" db="EMBL/GenBank/DDBJ databases">
        <title>Flavobacterium sp. nov., isolated from glacier ice.</title>
        <authorList>
            <person name="Liu Q."/>
        </authorList>
    </citation>
    <scope>NUCLEOTIDE SEQUENCE [LARGE SCALE GENOMIC DNA]</scope>
    <source>
        <strain evidence="15 16">NBRC 112527</strain>
    </source>
</reference>
<keyword evidence="8 15" id="KW-0675">Receptor</keyword>